<dbReference type="PROSITE" id="PS51257">
    <property type="entry name" value="PROKAR_LIPOPROTEIN"/>
    <property type="match status" value="1"/>
</dbReference>
<feature type="transmembrane region" description="Helical" evidence="1">
    <location>
        <begin position="137"/>
        <end position="156"/>
    </location>
</feature>
<keyword evidence="3" id="KW-1185">Reference proteome</keyword>
<keyword evidence="1" id="KW-0812">Transmembrane</keyword>
<dbReference type="EMBL" id="CP043329">
    <property type="protein sequence ID" value="QEK50360.1"/>
    <property type="molecule type" value="Genomic_DNA"/>
</dbReference>
<sequence>MKNFYTLLVMLVLTACSSQKSRYKQLITELEKTKQTSSLKDSLQSKSSTISATQQQVKEGIVLEMDELFYWHPDSGLKQRPGFIKVKVYKSRSKDSLAQAIHQQQSSSIKAHQQEQELLKKTTHKALEKEVERKGSFIGIIFGMIFLGLVVLGLWWRLKS</sequence>
<evidence type="ECO:0000313" key="3">
    <source>
        <dbReference type="Proteomes" id="UP000323653"/>
    </source>
</evidence>
<protein>
    <recommendedName>
        <fullName evidence="4">Lipoprotein</fullName>
    </recommendedName>
</protein>
<dbReference type="KEGG" id="pej:FYC62_00760"/>
<reference evidence="2 3" key="1">
    <citation type="submission" date="2019-08" db="EMBL/GenBank/DDBJ databases">
        <title>Pedobacter sp. nov., isolated from Han river, South Korea.</title>
        <authorList>
            <person name="Lee D.-H."/>
            <person name="Kim Y.-S."/>
            <person name="Hwang E.-M."/>
            <person name="Le Tran T.C."/>
            <person name="Cha C.-J."/>
        </authorList>
    </citation>
    <scope>NUCLEOTIDE SEQUENCE [LARGE SCALE GENOMIC DNA]</scope>
    <source>
        <strain evidence="2 3">CJ43</strain>
    </source>
</reference>
<evidence type="ECO:0000256" key="1">
    <source>
        <dbReference type="SAM" id="Phobius"/>
    </source>
</evidence>
<dbReference type="RefSeq" id="WP_149073566.1">
    <property type="nucleotide sequence ID" value="NZ_CP043329.1"/>
</dbReference>
<dbReference type="Proteomes" id="UP000323653">
    <property type="component" value="Chromosome"/>
</dbReference>
<proteinExistence type="predicted"/>
<gene>
    <name evidence="2" type="ORF">FYC62_00760</name>
</gene>
<evidence type="ECO:0008006" key="4">
    <source>
        <dbReference type="Google" id="ProtNLM"/>
    </source>
</evidence>
<dbReference type="AlphaFoldDB" id="A0A5C0VGG5"/>
<name>A0A5C0VGG5_9SPHI</name>
<evidence type="ECO:0000313" key="2">
    <source>
        <dbReference type="EMBL" id="QEK50360.1"/>
    </source>
</evidence>
<keyword evidence="1" id="KW-1133">Transmembrane helix</keyword>
<accession>A0A5C0VGG5</accession>
<organism evidence="2 3">
    <name type="scientific">Pedobacter aquae</name>
    <dbReference type="NCBI Taxonomy" id="2605747"/>
    <lineage>
        <taxon>Bacteria</taxon>
        <taxon>Pseudomonadati</taxon>
        <taxon>Bacteroidota</taxon>
        <taxon>Sphingobacteriia</taxon>
        <taxon>Sphingobacteriales</taxon>
        <taxon>Sphingobacteriaceae</taxon>
        <taxon>Pedobacter</taxon>
    </lineage>
</organism>
<keyword evidence="1" id="KW-0472">Membrane</keyword>